<dbReference type="EMBL" id="AMZH03019893">
    <property type="protein sequence ID" value="RRT39790.1"/>
    <property type="molecule type" value="Genomic_DNA"/>
</dbReference>
<sequence length="124" mass="12813">MARPPAGAVDNGLATCKGAVGCGEGPLQGQPPIGAAACSAAPARAVTYSAAPTRSAVACRHSARGRAYGLDGRARRRHQPARAATRGQQGPTVGRGGHKMRAEGEGYGILLRKGWLYPSEFEKF</sequence>
<name>A0A426XK18_ENSVE</name>
<organism evidence="2 3">
    <name type="scientific">Ensete ventricosum</name>
    <name type="common">Abyssinian banana</name>
    <name type="synonym">Musa ensete</name>
    <dbReference type="NCBI Taxonomy" id="4639"/>
    <lineage>
        <taxon>Eukaryota</taxon>
        <taxon>Viridiplantae</taxon>
        <taxon>Streptophyta</taxon>
        <taxon>Embryophyta</taxon>
        <taxon>Tracheophyta</taxon>
        <taxon>Spermatophyta</taxon>
        <taxon>Magnoliopsida</taxon>
        <taxon>Liliopsida</taxon>
        <taxon>Zingiberales</taxon>
        <taxon>Musaceae</taxon>
        <taxon>Ensete</taxon>
    </lineage>
</organism>
<accession>A0A426XK18</accession>
<dbReference type="AlphaFoldDB" id="A0A426XK18"/>
<gene>
    <name evidence="2" type="ORF">B296_00023691</name>
</gene>
<evidence type="ECO:0000313" key="3">
    <source>
        <dbReference type="Proteomes" id="UP000287651"/>
    </source>
</evidence>
<proteinExistence type="predicted"/>
<evidence type="ECO:0000313" key="2">
    <source>
        <dbReference type="EMBL" id="RRT39790.1"/>
    </source>
</evidence>
<evidence type="ECO:0000256" key="1">
    <source>
        <dbReference type="SAM" id="MobiDB-lite"/>
    </source>
</evidence>
<feature type="region of interest" description="Disordered" evidence="1">
    <location>
        <begin position="68"/>
        <end position="100"/>
    </location>
</feature>
<protein>
    <submittedName>
        <fullName evidence="2">Uncharacterized protein</fullName>
    </submittedName>
</protein>
<dbReference type="Proteomes" id="UP000287651">
    <property type="component" value="Unassembled WGS sequence"/>
</dbReference>
<reference evidence="2 3" key="1">
    <citation type="journal article" date="2014" name="Agronomy (Basel)">
        <title>A Draft Genome Sequence for Ensete ventricosum, the Drought-Tolerant Tree Against Hunger.</title>
        <authorList>
            <person name="Harrison J."/>
            <person name="Moore K.A."/>
            <person name="Paszkiewicz K."/>
            <person name="Jones T."/>
            <person name="Grant M."/>
            <person name="Ambacheew D."/>
            <person name="Muzemil S."/>
            <person name="Studholme D.J."/>
        </authorList>
    </citation>
    <scope>NUCLEOTIDE SEQUENCE [LARGE SCALE GENOMIC DNA]</scope>
</reference>
<comment type="caution">
    <text evidence="2">The sequence shown here is derived from an EMBL/GenBank/DDBJ whole genome shotgun (WGS) entry which is preliminary data.</text>
</comment>